<dbReference type="EnsemblProtists" id="EOD08213">
    <property type="protein sequence ID" value="EOD08213"/>
    <property type="gene ID" value="EMIHUDRAFT_68311"/>
</dbReference>
<keyword evidence="4" id="KW-0723">Serine/threonine-protein kinase</keyword>
<dbReference type="OMA" id="DNKDVFT"/>
<dbReference type="PROSITE" id="PS00108">
    <property type="entry name" value="PROTEIN_KINASE_ST"/>
    <property type="match status" value="1"/>
</dbReference>
<dbReference type="PROSITE" id="PS50011">
    <property type="entry name" value="PROTEIN_KINASE_DOM"/>
    <property type="match status" value="1"/>
</dbReference>
<organism evidence="7 8">
    <name type="scientific">Emiliania huxleyi (strain CCMP1516)</name>
    <dbReference type="NCBI Taxonomy" id="280463"/>
    <lineage>
        <taxon>Eukaryota</taxon>
        <taxon>Haptista</taxon>
        <taxon>Haptophyta</taxon>
        <taxon>Prymnesiophyceae</taxon>
        <taxon>Isochrysidales</taxon>
        <taxon>Noelaerhabdaceae</taxon>
        <taxon>Emiliania</taxon>
    </lineage>
</organism>
<evidence type="ECO:0000313" key="8">
    <source>
        <dbReference type="Proteomes" id="UP000013827"/>
    </source>
</evidence>
<protein>
    <recommendedName>
        <fullName evidence="6">Protein kinase domain-containing protein</fullName>
    </recommendedName>
</protein>
<evidence type="ECO:0000256" key="3">
    <source>
        <dbReference type="PROSITE-ProRule" id="PRU10141"/>
    </source>
</evidence>
<keyword evidence="4" id="KW-0418">Kinase</keyword>
<dbReference type="HOGENOM" id="CLU_000288_7_35_1"/>
<dbReference type="PROSITE" id="PS00107">
    <property type="entry name" value="PROTEIN_KINASE_ATP"/>
    <property type="match status" value="1"/>
</dbReference>
<dbReference type="Gene3D" id="1.10.510.10">
    <property type="entry name" value="Transferase(Phosphotransferase) domain 1"/>
    <property type="match status" value="1"/>
</dbReference>
<dbReference type="Pfam" id="PF00069">
    <property type="entry name" value="Pkinase"/>
    <property type="match status" value="1"/>
</dbReference>
<keyword evidence="8" id="KW-1185">Reference proteome</keyword>
<evidence type="ECO:0000259" key="6">
    <source>
        <dbReference type="PROSITE" id="PS50011"/>
    </source>
</evidence>
<accession>A0A0D3IAC8</accession>
<evidence type="ECO:0000256" key="5">
    <source>
        <dbReference type="SAM" id="MobiDB-lite"/>
    </source>
</evidence>
<dbReference type="PIRSF" id="PIRSF000654">
    <property type="entry name" value="Integrin-linked_kinase"/>
    <property type="match status" value="1"/>
</dbReference>
<dbReference type="PaxDb" id="2903-EOD08213"/>
<dbReference type="AlphaFoldDB" id="A0A0D3IAC8"/>
<dbReference type="RefSeq" id="XP_005760642.1">
    <property type="nucleotide sequence ID" value="XM_005760585.1"/>
</dbReference>
<dbReference type="SUPFAM" id="SSF56112">
    <property type="entry name" value="Protein kinase-like (PK-like)"/>
    <property type="match status" value="1"/>
</dbReference>
<sequence length="328" mass="36164">GWSTSPASCPRSACTPSPPPPRALAIAAKESVSWEEIELVEKIGTGGFGNIFRARWRGTPLAAKVLKEGSSEERKLALRDLRIECAILRQLRHPNICMLLGVCLYPGRETMLSELMRCSMEDMLRTFREDEPMPVARVVRYATHIAQGMNYLHLCNPPILHRDLKPANLLLDFSDTLKVADFGLAKLRPLVKKGGGEGEGEGEIGMEMMTGETGSYRYMAPEVARHEDYTERVDVYSFSLVLYYMRCGSPPWPRLGGIAAAKAAALELSRPPVPRFWDARLASLIKDAWAADASARPSFQQVLSRLGELSAGLGGGDVGRSAEYYFAT</sequence>
<evidence type="ECO:0000256" key="2">
    <source>
        <dbReference type="ARBA" id="ARBA00022840"/>
    </source>
</evidence>
<feature type="domain" description="Protein kinase" evidence="6">
    <location>
        <begin position="37"/>
        <end position="313"/>
    </location>
</feature>
<feature type="region of interest" description="Disordered" evidence="5">
    <location>
        <begin position="1"/>
        <end position="20"/>
    </location>
</feature>
<dbReference type="GO" id="GO:0005524">
    <property type="term" value="F:ATP binding"/>
    <property type="evidence" value="ECO:0007669"/>
    <property type="project" value="UniProtKB-UniRule"/>
</dbReference>
<keyword evidence="4" id="KW-0808">Transferase</keyword>
<feature type="compositionally biased region" description="Low complexity" evidence="5">
    <location>
        <begin position="1"/>
        <end position="15"/>
    </location>
</feature>
<dbReference type="PANTHER" id="PTHR44329:SF140">
    <property type="entry name" value="INACTIVE PROTEIN TYROSINE KINASE PTKL"/>
    <property type="match status" value="1"/>
</dbReference>
<dbReference type="InterPro" id="IPR011009">
    <property type="entry name" value="Kinase-like_dom_sf"/>
</dbReference>
<dbReference type="KEGG" id="ehx:EMIHUDRAFT_68311"/>
<dbReference type="InterPro" id="IPR051681">
    <property type="entry name" value="Ser/Thr_Kinases-Pseudokinases"/>
</dbReference>
<name>A0A0D3IAC8_EMIH1</name>
<dbReference type="SMART" id="SM00220">
    <property type="entry name" value="S_TKc"/>
    <property type="match status" value="1"/>
</dbReference>
<reference evidence="8" key="1">
    <citation type="journal article" date="2013" name="Nature">
        <title>Pan genome of the phytoplankton Emiliania underpins its global distribution.</title>
        <authorList>
            <person name="Read B.A."/>
            <person name="Kegel J."/>
            <person name="Klute M.J."/>
            <person name="Kuo A."/>
            <person name="Lefebvre S.C."/>
            <person name="Maumus F."/>
            <person name="Mayer C."/>
            <person name="Miller J."/>
            <person name="Monier A."/>
            <person name="Salamov A."/>
            <person name="Young J."/>
            <person name="Aguilar M."/>
            <person name="Claverie J.M."/>
            <person name="Frickenhaus S."/>
            <person name="Gonzalez K."/>
            <person name="Herman E.K."/>
            <person name="Lin Y.C."/>
            <person name="Napier J."/>
            <person name="Ogata H."/>
            <person name="Sarno A.F."/>
            <person name="Shmutz J."/>
            <person name="Schroeder D."/>
            <person name="de Vargas C."/>
            <person name="Verret F."/>
            <person name="von Dassow P."/>
            <person name="Valentin K."/>
            <person name="Van de Peer Y."/>
            <person name="Wheeler G."/>
            <person name="Dacks J.B."/>
            <person name="Delwiche C.F."/>
            <person name="Dyhrman S.T."/>
            <person name="Glockner G."/>
            <person name="John U."/>
            <person name="Richards T."/>
            <person name="Worden A.Z."/>
            <person name="Zhang X."/>
            <person name="Grigoriev I.V."/>
            <person name="Allen A.E."/>
            <person name="Bidle K."/>
            <person name="Borodovsky M."/>
            <person name="Bowler C."/>
            <person name="Brownlee C."/>
            <person name="Cock J.M."/>
            <person name="Elias M."/>
            <person name="Gladyshev V.N."/>
            <person name="Groth M."/>
            <person name="Guda C."/>
            <person name="Hadaegh A."/>
            <person name="Iglesias-Rodriguez M.D."/>
            <person name="Jenkins J."/>
            <person name="Jones B.M."/>
            <person name="Lawson T."/>
            <person name="Leese F."/>
            <person name="Lindquist E."/>
            <person name="Lobanov A."/>
            <person name="Lomsadze A."/>
            <person name="Malik S.B."/>
            <person name="Marsh M.E."/>
            <person name="Mackinder L."/>
            <person name="Mock T."/>
            <person name="Mueller-Roeber B."/>
            <person name="Pagarete A."/>
            <person name="Parker M."/>
            <person name="Probert I."/>
            <person name="Quesneville H."/>
            <person name="Raines C."/>
            <person name="Rensing S.A."/>
            <person name="Riano-Pachon D.M."/>
            <person name="Richier S."/>
            <person name="Rokitta S."/>
            <person name="Shiraiwa Y."/>
            <person name="Soanes D.M."/>
            <person name="van der Giezen M."/>
            <person name="Wahlund T.M."/>
            <person name="Williams B."/>
            <person name="Wilson W."/>
            <person name="Wolfe G."/>
            <person name="Wurch L.L."/>
        </authorList>
    </citation>
    <scope>NUCLEOTIDE SEQUENCE</scope>
</reference>
<keyword evidence="1 3" id="KW-0547">Nucleotide-binding</keyword>
<dbReference type="PANTHER" id="PTHR44329">
    <property type="entry name" value="SERINE/THREONINE-PROTEIN KINASE TNNI3K-RELATED"/>
    <property type="match status" value="1"/>
</dbReference>
<dbReference type="Gene3D" id="3.30.200.20">
    <property type="entry name" value="Phosphorylase Kinase, domain 1"/>
    <property type="match status" value="1"/>
</dbReference>
<evidence type="ECO:0000256" key="1">
    <source>
        <dbReference type="ARBA" id="ARBA00022741"/>
    </source>
</evidence>
<dbReference type="CDD" id="cd13999">
    <property type="entry name" value="STKc_MAP3K-like"/>
    <property type="match status" value="1"/>
</dbReference>
<dbReference type="Proteomes" id="UP000013827">
    <property type="component" value="Unassembled WGS sequence"/>
</dbReference>
<dbReference type="eggNOG" id="KOG0192">
    <property type="taxonomic scope" value="Eukaryota"/>
</dbReference>
<dbReference type="GeneID" id="17254397"/>
<dbReference type="GO" id="GO:0004674">
    <property type="term" value="F:protein serine/threonine kinase activity"/>
    <property type="evidence" value="ECO:0007669"/>
    <property type="project" value="UniProtKB-KW"/>
</dbReference>
<dbReference type="STRING" id="2903.R1BEN1"/>
<keyword evidence="2 3" id="KW-0067">ATP-binding</keyword>
<proteinExistence type="inferred from homology"/>
<reference evidence="7" key="2">
    <citation type="submission" date="2024-10" db="UniProtKB">
        <authorList>
            <consortium name="EnsemblProtists"/>
        </authorList>
    </citation>
    <scope>IDENTIFICATION</scope>
</reference>
<evidence type="ECO:0000256" key="4">
    <source>
        <dbReference type="RuleBase" id="RU000304"/>
    </source>
</evidence>
<feature type="binding site" evidence="3">
    <location>
        <position position="64"/>
    </location>
    <ligand>
        <name>ATP</name>
        <dbReference type="ChEBI" id="CHEBI:30616"/>
    </ligand>
</feature>
<dbReference type="InterPro" id="IPR017441">
    <property type="entry name" value="Protein_kinase_ATP_BS"/>
</dbReference>
<evidence type="ECO:0000313" key="7">
    <source>
        <dbReference type="EnsemblProtists" id="EOD08213"/>
    </source>
</evidence>
<dbReference type="InterPro" id="IPR008271">
    <property type="entry name" value="Ser/Thr_kinase_AS"/>
</dbReference>
<comment type="similarity">
    <text evidence="4">Belongs to the protein kinase superfamily.</text>
</comment>
<dbReference type="InterPro" id="IPR000719">
    <property type="entry name" value="Prot_kinase_dom"/>
</dbReference>